<feature type="region of interest" description="Disordered" evidence="3">
    <location>
        <begin position="120"/>
        <end position="152"/>
    </location>
</feature>
<feature type="region of interest" description="Disordered" evidence="3">
    <location>
        <begin position="167"/>
        <end position="207"/>
    </location>
</feature>
<dbReference type="PANTHER" id="PTHR21677:SF1">
    <property type="entry name" value="PROTEIN CRAMPED-LIKE"/>
    <property type="match status" value="1"/>
</dbReference>
<dbReference type="GO" id="GO:0007389">
    <property type="term" value="P:pattern specification process"/>
    <property type="evidence" value="ECO:0000318"/>
    <property type="project" value="GO_Central"/>
</dbReference>
<dbReference type="STRING" id="13333.U5D3F9"/>
<sequence>MSLVLQERFWRLRMDIPVLRHLLQVVVILNILNFEKITSRVQSKNKDQVRHYYYRLIRRMNKLLGPGFTLDAKNSKDANAAMLRWWSLLEKQSCSASKLHLKPRRFKTFVTALGDQLLKDRKKTRKQPASVDQGTPSSLTMVSSPTKVPGNDARVAKVSTVDSQNMQKIGSGKGASLKRNMGINCGKGDSSSVKNSKQRRRTTSNVSSAAYKRWEKAAIAGVSLVAEAAEHLERTSKTPVCDELPHRILTSADDHGNLGLGDNVDRPLPLPESPSRCRQMHVTRTSHLPTKACPAETGQNVQPFVKLKLQLFPIDESTRRGLETDEINPHLQLTLRSGKKIPSVLDHLNRKWGHSSVASGELMLFPYDAQQENLDSCQRWTMKETTLCAADLYAILGYPELFRLRYGWFSDTGTFGDTSHSFDDCLRSGDIQDMNDKIDEAQLPIASKQEGEGERIHTVTTEQMMEEDAIVSAGKLPESWVNQLETISSYWLNEKSIDGSIRKLLEDTDNSKTRPLSAGDWGDNLTTISVGDLLSEASRAEHAVSSAAPCLPPFISNSFDASFAATHMRERQDVTTTQLAQASSIWDAEETCDGFVFRKNKLPMVSSSKDAAADSQDASGNPTVFSNLAELSEKRPSDGVVCQEDLKYNMQSHKETIGDGVNNCAMTDLFWADSLGSLDMCMPYPRYQFEESASLAGLIASSLDALQNCSLFGTVKKFESQLPPHASGDKSGNLGETIEKEHPNDTFPFGGNDSKQACA</sequence>
<dbReference type="eggNOG" id="KOG4468">
    <property type="taxonomic scope" value="Eukaryota"/>
</dbReference>
<evidence type="ECO:0008006" key="6">
    <source>
        <dbReference type="Google" id="ProtNLM"/>
    </source>
</evidence>
<accession>U5D3F9</accession>
<keyword evidence="2" id="KW-0539">Nucleus</keyword>
<keyword evidence="1" id="KW-0238">DNA-binding</keyword>
<reference evidence="5" key="1">
    <citation type="journal article" date="2013" name="Science">
        <title>The Amborella genome and the evolution of flowering plants.</title>
        <authorList>
            <consortium name="Amborella Genome Project"/>
        </authorList>
    </citation>
    <scope>NUCLEOTIDE SEQUENCE [LARGE SCALE GENOMIC DNA]</scope>
</reference>
<evidence type="ECO:0000313" key="4">
    <source>
        <dbReference type="EMBL" id="ERN15952.1"/>
    </source>
</evidence>
<dbReference type="Gramene" id="ERN15952">
    <property type="protein sequence ID" value="ERN15952"/>
    <property type="gene ID" value="AMTR_s00175p00030950"/>
</dbReference>
<protein>
    <recommendedName>
        <fullName evidence="6">TSL-kinase interacting protein 1</fullName>
    </recommendedName>
</protein>
<proteinExistence type="predicted"/>
<dbReference type="OMA" id="ADLYWAD"/>
<feature type="region of interest" description="Disordered" evidence="3">
    <location>
        <begin position="722"/>
        <end position="759"/>
    </location>
</feature>
<evidence type="ECO:0000313" key="5">
    <source>
        <dbReference type="Proteomes" id="UP000017836"/>
    </source>
</evidence>
<dbReference type="GO" id="GO:0003682">
    <property type="term" value="F:chromatin binding"/>
    <property type="evidence" value="ECO:0000318"/>
    <property type="project" value="GO_Central"/>
</dbReference>
<evidence type="ECO:0000256" key="1">
    <source>
        <dbReference type="ARBA" id="ARBA00023125"/>
    </source>
</evidence>
<dbReference type="GO" id="GO:0005634">
    <property type="term" value="C:nucleus"/>
    <property type="evidence" value="ECO:0000318"/>
    <property type="project" value="GO_Central"/>
</dbReference>
<gene>
    <name evidence="4" type="ORF">AMTR_s00175p00030950</name>
</gene>
<dbReference type="HOGENOM" id="CLU_018948_1_0_1"/>
<evidence type="ECO:0000256" key="3">
    <source>
        <dbReference type="SAM" id="MobiDB-lite"/>
    </source>
</evidence>
<dbReference type="Proteomes" id="UP000017836">
    <property type="component" value="Unassembled WGS sequence"/>
</dbReference>
<dbReference type="AlphaFoldDB" id="U5D3F9"/>
<dbReference type="InterPro" id="IPR055315">
    <property type="entry name" value="Cramped-like"/>
</dbReference>
<keyword evidence="5" id="KW-1185">Reference proteome</keyword>
<organism evidence="4 5">
    <name type="scientific">Amborella trichopoda</name>
    <dbReference type="NCBI Taxonomy" id="13333"/>
    <lineage>
        <taxon>Eukaryota</taxon>
        <taxon>Viridiplantae</taxon>
        <taxon>Streptophyta</taxon>
        <taxon>Embryophyta</taxon>
        <taxon>Tracheophyta</taxon>
        <taxon>Spermatophyta</taxon>
        <taxon>Magnoliopsida</taxon>
        <taxon>Amborellales</taxon>
        <taxon>Amborellaceae</taxon>
        <taxon>Amborella</taxon>
    </lineage>
</organism>
<evidence type="ECO:0000256" key="2">
    <source>
        <dbReference type="ARBA" id="ARBA00023242"/>
    </source>
</evidence>
<name>U5D3F9_AMBTC</name>
<dbReference type="PANTHER" id="PTHR21677">
    <property type="entry name" value="CRAMPED PROTEIN"/>
    <property type="match status" value="1"/>
</dbReference>
<dbReference type="EMBL" id="KI392493">
    <property type="protein sequence ID" value="ERN15952.1"/>
    <property type="molecule type" value="Genomic_DNA"/>
</dbReference>
<dbReference type="GO" id="GO:0003677">
    <property type="term" value="F:DNA binding"/>
    <property type="evidence" value="ECO:0007669"/>
    <property type="project" value="UniProtKB-KW"/>
</dbReference>
<feature type="compositionally biased region" description="Polar residues" evidence="3">
    <location>
        <begin position="130"/>
        <end position="146"/>
    </location>
</feature>